<proteinExistence type="predicted"/>
<dbReference type="Proteomes" id="UP001451606">
    <property type="component" value="Chromosome"/>
</dbReference>
<dbReference type="KEGG" id="omr:OXIME_001147"/>
<dbReference type="AlphaFoldDB" id="A0AAX4NH19"/>
<evidence type="ECO:0000313" key="2">
    <source>
        <dbReference type="Proteomes" id="UP001451606"/>
    </source>
</evidence>
<protein>
    <submittedName>
        <fullName evidence="1">Uncharacterized protein</fullName>
    </submittedName>
</protein>
<sequence length="119" mass="14077">MNLNLDMEIIKSALLFGDVDDAMERLDKSISNIEYRNRINQDKRNMKELMFLNDLRLLLEGKITLKDFKSKVDALGIDFDNSKLYGEDTFQSLYYMLELVIDRYNIKYPSFDGKRCDDK</sequence>
<keyword evidence="2" id="KW-1185">Reference proteome</keyword>
<dbReference type="RefSeq" id="WP_393970903.1">
    <property type="nucleotide sequence ID" value="NZ_CP133772.1"/>
</dbReference>
<organism evidence="1 2">
    <name type="scientific">Oxyplasma meridianum</name>
    <dbReference type="NCBI Taxonomy" id="3073602"/>
    <lineage>
        <taxon>Archaea</taxon>
        <taxon>Methanobacteriati</taxon>
        <taxon>Thermoplasmatota</taxon>
        <taxon>Thermoplasmata</taxon>
        <taxon>Thermoplasmatales</taxon>
        <taxon>Thermoplasmataceae</taxon>
        <taxon>Oxyplasma</taxon>
    </lineage>
</organism>
<dbReference type="EMBL" id="CP133772">
    <property type="protein sequence ID" value="WYY00569.1"/>
    <property type="molecule type" value="Genomic_DNA"/>
</dbReference>
<name>A0AAX4NH19_9ARCH</name>
<reference evidence="1 2" key="1">
    <citation type="submission" date="2023-09" db="EMBL/GenBank/DDBJ databases">
        <authorList>
            <person name="Golyshina O.V."/>
            <person name="Lunev E.A."/>
            <person name="Bargiela R."/>
            <person name="Gaines M.C."/>
            <person name="Daum B."/>
            <person name="Bale N.J."/>
            <person name="Koenen M."/>
            <person name="Sinninghe Damst J.S."/>
            <person name="Yakimov M."/>
            <person name="Golyshin P.N."/>
        </authorList>
    </citation>
    <scope>NUCLEOTIDE SEQUENCE [LARGE SCALE GENOMIC DNA]</scope>
    <source>
        <strain evidence="1 2">M1</strain>
    </source>
</reference>
<gene>
    <name evidence="1" type="ORF">OXIME_001147</name>
</gene>
<dbReference type="GeneID" id="95967884"/>
<evidence type="ECO:0000313" key="1">
    <source>
        <dbReference type="EMBL" id="WYY00569.1"/>
    </source>
</evidence>
<accession>A0AAX4NH19</accession>